<evidence type="ECO:0000256" key="3">
    <source>
        <dbReference type="ARBA" id="ARBA00022723"/>
    </source>
</evidence>
<evidence type="ECO:0000259" key="8">
    <source>
        <dbReference type="SMART" id="SM01328"/>
    </source>
</evidence>
<dbReference type="PANTHER" id="PTHR14402:SF10">
    <property type="entry name" value="3CXXC-TYPE DOMAIN-CONTAINING PROTEIN"/>
    <property type="match status" value="1"/>
</dbReference>
<dbReference type="GO" id="GO:0031849">
    <property type="term" value="F:olfactory receptor binding"/>
    <property type="evidence" value="ECO:0007669"/>
    <property type="project" value="TreeGrafter"/>
</dbReference>
<keyword evidence="3" id="KW-0479">Metal-binding</keyword>
<evidence type="ECO:0000313" key="10">
    <source>
        <dbReference type="Proteomes" id="UP000663828"/>
    </source>
</evidence>
<evidence type="ECO:0000256" key="7">
    <source>
        <dbReference type="ARBA" id="ARBA00023136"/>
    </source>
</evidence>
<evidence type="ECO:0000256" key="6">
    <source>
        <dbReference type="ARBA" id="ARBA00022989"/>
    </source>
</evidence>
<sequence>MSLIEWRDAFDDIFQDYSDTWSLNQAHRNDKSLFNRLQTQYCLTQTRYARFHCPKCSNNWASAKAKVDLYYQKSHKSLGQVTLRFYGQECRKCSRKAVYYVDPDFDIDAIQIILEKLHERVGWFCYGKNRPEKRIIDTSNRDRVMNGPHQEHLCEACKMGRCDQV</sequence>
<evidence type="ECO:0000256" key="4">
    <source>
        <dbReference type="ARBA" id="ARBA00022771"/>
    </source>
</evidence>
<dbReference type="InterPro" id="IPR026096">
    <property type="entry name" value="R-trans_p"/>
</dbReference>
<keyword evidence="10" id="KW-1185">Reference proteome</keyword>
<dbReference type="GO" id="GO:0016020">
    <property type="term" value="C:membrane"/>
    <property type="evidence" value="ECO:0007669"/>
    <property type="project" value="UniProtKB-SubCell"/>
</dbReference>
<evidence type="ECO:0000313" key="9">
    <source>
        <dbReference type="EMBL" id="CAF1303119.1"/>
    </source>
</evidence>
<reference evidence="9" key="1">
    <citation type="submission" date="2021-02" db="EMBL/GenBank/DDBJ databases">
        <authorList>
            <person name="Nowell W R."/>
        </authorList>
    </citation>
    <scope>NUCLEOTIDE SEQUENCE</scope>
</reference>
<proteinExistence type="predicted"/>
<evidence type="ECO:0000256" key="5">
    <source>
        <dbReference type="ARBA" id="ARBA00022833"/>
    </source>
</evidence>
<evidence type="ECO:0000256" key="1">
    <source>
        <dbReference type="ARBA" id="ARBA00004167"/>
    </source>
</evidence>
<dbReference type="InterPro" id="IPR027377">
    <property type="entry name" value="ZAR1/RTP1-5-like_Znf-3CxxC"/>
</dbReference>
<accession>A0A815DYK9</accession>
<comment type="subcellular location">
    <subcellularLocation>
        <location evidence="1">Membrane</location>
        <topology evidence="1">Single-pass membrane protein</topology>
    </subcellularLocation>
</comment>
<dbReference type="SMART" id="SM01328">
    <property type="entry name" value="zf-3CxxC"/>
    <property type="match status" value="1"/>
</dbReference>
<comment type="caution">
    <text evidence="9">The sequence shown here is derived from an EMBL/GenBank/DDBJ whole genome shotgun (WGS) entry which is preliminary data.</text>
</comment>
<dbReference type="GO" id="GO:0051205">
    <property type="term" value="P:protein insertion into membrane"/>
    <property type="evidence" value="ECO:0007669"/>
    <property type="project" value="TreeGrafter"/>
</dbReference>
<keyword evidence="2" id="KW-0812">Transmembrane</keyword>
<keyword evidence="7" id="KW-0472">Membrane</keyword>
<name>A0A815DYK9_ADIRI</name>
<organism evidence="9 10">
    <name type="scientific">Adineta ricciae</name>
    <name type="common">Rotifer</name>
    <dbReference type="NCBI Taxonomy" id="249248"/>
    <lineage>
        <taxon>Eukaryota</taxon>
        <taxon>Metazoa</taxon>
        <taxon>Spiralia</taxon>
        <taxon>Gnathifera</taxon>
        <taxon>Rotifera</taxon>
        <taxon>Eurotatoria</taxon>
        <taxon>Bdelloidea</taxon>
        <taxon>Adinetida</taxon>
        <taxon>Adinetidae</taxon>
        <taxon>Adineta</taxon>
    </lineage>
</organism>
<protein>
    <recommendedName>
        <fullName evidence="8">3CxxC-type domain-containing protein</fullName>
    </recommendedName>
</protein>
<keyword evidence="4" id="KW-0863">Zinc-finger</keyword>
<dbReference type="GO" id="GO:0008270">
    <property type="term" value="F:zinc ion binding"/>
    <property type="evidence" value="ECO:0007669"/>
    <property type="project" value="UniProtKB-KW"/>
</dbReference>
<dbReference type="Pfam" id="PF13695">
    <property type="entry name" value="Zn_ribbon_3CxxC"/>
    <property type="match status" value="1"/>
</dbReference>
<dbReference type="EMBL" id="CAJNOR010002500">
    <property type="protein sequence ID" value="CAF1303119.1"/>
    <property type="molecule type" value="Genomic_DNA"/>
</dbReference>
<keyword evidence="5" id="KW-0862">Zinc</keyword>
<feature type="domain" description="3CxxC-type" evidence="8">
    <location>
        <begin position="46"/>
        <end position="160"/>
    </location>
</feature>
<evidence type="ECO:0000256" key="2">
    <source>
        <dbReference type="ARBA" id="ARBA00022692"/>
    </source>
</evidence>
<dbReference type="PANTHER" id="PTHR14402">
    <property type="entry name" value="RECEPTOR TRANSPORTING PROTEIN"/>
    <property type="match status" value="1"/>
</dbReference>
<keyword evidence="6" id="KW-1133">Transmembrane helix</keyword>
<dbReference type="AlphaFoldDB" id="A0A815DYK9"/>
<dbReference type="Proteomes" id="UP000663828">
    <property type="component" value="Unassembled WGS sequence"/>
</dbReference>
<gene>
    <name evidence="9" type="ORF">XAT740_LOCUS28972</name>
</gene>
<dbReference type="GO" id="GO:0006612">
    <property type="term" value="P:protein targeting to membrane"/>
    <property type="evidence" value="ECO:0007669"/>
    <property type="project" value="TreeGrafter"/>
</dbReference>